<dbReference type="AlphaFoldDB" id="A0A0A9DB52"/>
<accession>A0A0A9DB52</accession>
<reference evidence="1" key="2">
    <citation type="journal article" date="2015" name="Data Brief">
        <title>Shoot transcriptome of the giant reed, Arundo donax.</title>
        <authorList>
            <person name="Barrero R.A."/>
            <person name="Guerrero F.D."/>
            <person name="Moolhuijzen P."/>
            <person name="Goolsby J.A."/>
            <person name="Tidwell J."/>
            <person name="Bellgard S.E."/>
            <person name="Bellgard M.I."/>
        </authorList>
    </citation>
    <scope>NUCLEOTIDE SEQUENCE</scope>
    <source>
        <tissue evidence="1">Shoot tissue taken approximately 20 cm above the soil surface</tissue>
    </source>
</reference>
<protein>
    <submittedName>
        <fullName evidence="1">Uncharacterized protein</fullName>
    </submittedName>
</protein>
<organism evidence="1">
    <name type="scientific">Arundo donax</name>
    <name type="common">Giant reed</name>
    <name type="synonym">Donax arundinaceus</name>
    <dbReference type="NCBI Taxonomy" id="35708"/>
    <lineage>
        <taxon>Eukaryota</taxon>
        <taxon>Viridiplantae</taxon>
        <taxon>Streptophyta</taxon>
        <taxon>Embryophyta</taxon>
        <taxon>Tracheophyta</taxon>
        <taxon>Spermatophyta</taxon>
        <taxon>Magnoliopsida</taxon>
        <taxon>Liliopsida</taxon>
        <taxon>Poales</taxon>
        <taxon>Poaceae</taxon>
        <taxon>PACMAD clade</taxon>
        <taxon>Arundinoideae</taxon>
        <taxon>Arundineae</taxon>
        <taxon>Arundo</taxon>
    </lineage>
</organism>
<evidence type="ECO:0000313" key="1">
    <source>
        <dbReference type="EMBL" id="JAD82890.1"/>
    </source>
</evidence>
<sequence length="71" mass="8605">MTQMMKKTFQILCNWMIANVPHHFLTVFYRALRLSWHKLFFPGFTRRNERSSEYCTTLSCNTRWQLRSVSG</sequence>
<proteinExistence type="predicted"/>
<reference evidence="1" key="1">
    <citation type="submission" date="2014-09" db="EMBL/GenBank/DDBJ databases">
        <authorList>
            <person name="Magalhaes I.L.F."/>
            <person name="Oliveira U."/>
            <person name="Santos F.R."/>
            <person name="Vidigal T.H.D.A."/>
            <person name="Brescovit A.D."/>
            <person name="Santos A.J."/>
        </authorList>
    </citation>
    <scope>NUCLEOTIDE SEQUENCE</scope>
    <source>
        <tissue evidence="1">Shoot tissue taken approximately 20 cm above the soil surface</tissue>
    </source>
</reference>
<name>A0A0A9DB52_ARUDO</name>
<dbReference type="EMBL" id="GBRH01215005">
    <property type="protein sequence ID" value="JAD82890.1"/>
    <property type="molecule type" value="Transcribed_RNA"/>
</dbReference>